<dbReference type="AlphaFoldDB" id="A0A518GGM1"/>
<sequence>MAKCDEGYLCEVCGEEVEGLADSALYLQYVIGWIDPETLHTRRECHLRCHPTLAQFIDDSRFTPPVQVEGDFDRRLMDVHFAAERVDLVTRGYQRLCDLGSGRQQTTVVDYPLPEAQARWR</sequence>
<evidence type="ECO:0000313" key="2">
    <source>
        <dbReference type="Proteomes" id="UP000318017"/>
    </source>
</evidence>
<proteinExistence type="predicted"/>
<evidence type="ECO:0000313" key="1">
    <source>
        <dbReference type="EMBL" id="QDV27723.1"/>
    </source>
</evidence>
<dbReference type="Proteomes" id="UP000318017">
    <property type="component" value="Chromosome"/>
</dbReference>
<dbReference type="OrthoDB" id="277094at2"/>
<gene>
    <name evidence="1" type="ORF">Q31a_61160</name>
</gene>
<dbReference type="EMBL" id="CP036298">
    <property type="protein sequence ID" value="QDV27723.1"/>
    <property type="molecule type" value="Genomic_DNA"/>
</dbReference>
<dbReference type="KEGG" id="ahel:Q31a_61160"/>
<dbReference type="RefSeq" id="WP_145085537.1">
    <property type="nucleotide sequence ID" value="NZ_CP036298.1"/>
</dbReference>
<organism evidence="1 2">
    <name type="scientific">Aureliella helgolandensis</name>
    <dbReference type="NCBI Taxonomy" id="2527968"/>
    <lineage>
        <taxon>Bacteria</taxon>
        <taxon>Pseudomonadati</taxon>
        <taxon>Planctomycetota</taxon>
        <taxon>Planctomycetia</taxon>
        <taxon>Pirellulales</taxon>
        <taxon>Pirellulaceae</taxon>
        <taxon>Aureliella</taxon>
    </lineage>
</organism>
<protein>
    <submittedName>
        <fullName evidence="1">Uncharacterized protein</fullName>
    </submittedName>
</protein>
<name>A0A518GGM1_9BACT</name>
<keyword evidence="2" id="KW-1185">Reference proteome</keyword>
<accession>A0A518GGM1</accession>
<reference evidence="1 2" key="1">
    <citation type="submission" date="2019-02" db="EMBL/GenBank/DDBJ databases">
        <title>Deep-cultivation of Planctomycetes and their phenomic and genomic characterization uncovers novel biology.</title>
        <authorList>
            <person name="Wiegand S."/>
            <person name="Jogler M."/>
            <person name="Boedeker C."/>
            <person name="Pinto D."/>
            <person name="Vollmers J."/>
            <person name="Rivas-Marin E."/>
            <person name="Kohn T."/>
            <person name="Peeters S.H."/>
            <person name="Heuer A."/>
            <person name="Rast P."/>
            <person name="Oberbeckmann S."/>
            <person name="Bunk B."/>
            <person name="Jeske O."/>
            <person name="Meyerdierks A."/>
            <person name="Storesund J.E."/>
            <person name="Kallscheuer N."/>
            <person name="Luecker S."/>
            <person name="Lage O.M."/>
            <person name="Pohl T."/>
            <person name="Merkel B.J."/>
            <person name="Hornburger P."/>
            <person name="Mueller R.-W."/>
            <person name="Bruemmer F."/>
            <person name="Labrenz M."/>
            <person name="Spormann A.M."/>
            <person name="Op den Camp H."/>
            <person name="Overmann J."/>
            <person name="Amann R."/>
            <person name="Jetten M.S.M."/>
            <person name="Mascher T."/>
            <person name="Medema M.H."/>
            <person name="Devos D.P."/>
            <person name="Kaster A.-K."/>
            <person name="Ovreas L."/>
            <person name="Rohde M."/>
            <person name="Galperin M.Y."/>
            <person name="Jogler C."/>
        </authorList>
    </citation>
    <scope>NUCLEOTIDE SEQUENCE [LARGE SCALE GENOMIC DNA]</scope>
    <source>
        <strain evidence="1 2">Q31a</strain>
    </source>
</reference>